<dbReference type="PANTHER" id="PTHR48098">
    <property type="entry name" value="ENTEROCHELIN ESTERASE-RELATED"/>
    <property type="match status" value="1"/>
</dbReference>
<evidence type="ECO:0000313" key="2">
    <source>
        <dbReference type="EMBL" id="QDU83410.1"/>
    </source>
</evidence>
<dbReference type="InterPro" id="IPR029058">
    <property type="entry name" value="AB_hydrolase_fold"/>
</dbReference>
<dbReference type="Pfam" id="PF00756">
    <property type="entry name" value="Esterase"/>
    <property type="match status" value="1"/>
</dbReference>
<gene>
    <name evidence="2" type="ORF">Pla163_05090</name>
</gene>
<dbReference type="EMBL" id="CP036290">
    <property type="protein sequence ID" value="QDU83410.1"/>
    <property type="molecule type" value="Genomic_DNA"/>
</dbReference>
<keyword evidence="3" id="KW-1185">Reference proteome</keyword>
<evidence type="ECO:0000313" key="3">
    <source>
        <dbReference type="Proteomes" id="UP000319342"/>
    </source>
</evidence>
<evidence type="ECO:0000256" key="1">
    <source>
        <dbReference type="SAM" id="MobiDB-lite"/>
    </source>
</evidence>
<accession>A0A518CW28</accession>
<dbReference type="PANTHER" id="PTHR48098:SF3">
    <property type="entry name" value="IRON(III) ENTEROBACTIN ESTERASE"/>
    <property type="match status" value="1"/>
</dbReference>
<dbReference type="InterPro" id="IPR050583">
    <property type="entry name" value="Mycobacterial_A85_antigen"/>
</dbReference>
<feature type="compositionally biased region" description="Low complexity" evidence="1">
    <location>
        <begin position="156"/>
        <end position="173"/>
    </location>
</feature>
<organism evidence="2 3">
    <name type="scientific">Rohdeia mirabilis</name>
    <dbReference type="NCBI Taxonomy" id="2528008"/>
    <lineage>
        <taxon>Bacteria</taxon>
        <taxon>Pseudomonadati</taxon>
        <taxon>Planctomycetota</taxon>
        <taxon>Planctomycetia</taxon>
        <taxon>Planctomycetia incertae sedis</taxon>
        <taxon>Rohdeia</taxon>
    </lineage>
</organism>
<name>A0A518CW28_9BACT</name>
<proteinExistence type="predicted"/>
<dbReference type="InterPro" id="IPR000801">
    <property type="entry name" value="Esterase-like"/>
</dbReference>
<dbReference type="Gene3D" id="3.40.50.1820">
    <property type="entry name" value="alpha/beta hydrolase"/>
    <property type="match status" value="1"/>
</dbReference>
<dbReference type="SUPFAM" id="SSF53474">
    <property type="entry name" value="alpha/beta-Hydrolases"/>
    <property type="match status" value="1"/>
</dbReference>
<reference evidence="2 3" key="1">
    <citation type="submission" date="2019-02" db="EMBL/GenBank/DDBJ databases">
        <title>Deep-cultivation of Planctomycetes and their phenomic and genomic characterization uncovers novel biology.</title>
        <authorList>
            <person name="Wiegand S."/>
            <person name="Jogler M."/>
            <person name="Boedeker C."/>
            <person name="Pinto D."/>
            <person name="Vollmers J."/>
            <person name="Rivas-Marin E."/>
            <person name="Kohn T."/>
            <person name="Peeters S.H."/>
            <person name="Heuer A."/>
            <person name="Rast P."/>
            <person name="Oberbeckmann S."/>
            <person name="Bunk B."/>
            <person name="Jeske O."/>
            <person name="Meyerdierks A."/>
            <person name="Storesund J.E."/>
            <person name="Kallscheuer N."/>
            <person name="Luecker S."/>
            <person name="Lage O.M."/>
            <person name="Pohl T."/>
            <person name="Merkel B.J."/>
            <person name="Hornburger P."/>
            <person name="Mueller R.-W."/>
            <person name="Bruemmer F."/>
            <person name="Labrenz M."/>
            <person name="Spormann A.M."/>
            <person name="Op den Camp H."/>
            <person name="Overmann J."/>
            <person name="Amann R."/>
            <person name="Jetten M.S.M."/>
            <person name="Mascher T."/>
            <person name="Medema M.H."/>
            <person name="Devos D.P."/>
            <person name="Kaster A.-K."/>
            <person name="Ovreas L."/>
            <person name="Rohde M."/>
            <person name="Galperin M.Y."/>
            <person name="Jogler C."/>
        </authorList>
    </citation>
    <scope>NUCLEOTIDE SEQUENCE [LARGE SCALE GENOMIC DNA]</scope>
    <source>
        <strain evidence="2 3">Pla163</strain>
    </source>
</reference>
<sequence>MSVRLDRGAVRRGGVLGREGRGQQGSGTLSPMSTNLRHAPLGALPFALLAVAWTAPLTAAASAPVQDAPAAEIGTFELVFDATVFPEGFEGDVIVAITQPGRRGEPRQVMHEWFGAPPMLRFAVDVEAGAEPLILRQEDALASFPKDWADFDWNLPAPGATDATDSAAAPSPGQWNVQAVARRSTTGREAGLDAGDVHSAVAKAVHRPDATGALRLVLDTVVAAEPFEETERIKLFEMTSPLLSAFWGFEYTVRAGVLLPLNHDPEKVYPVVYSVTGFGGTADDIRGWERRAREGSVLADCIVVVPDASNRFGHSVFCNSFSIGPWGDMLVREMVPALEARFGGGDLRHRYVTGVSSGGWSSLWLQVAYPLQFQGCWSHVPDPIDFHDFQGIDLYEPIDEKTPRNMYVDENGQPRPLARRGDEIMLTYEEFVRREHVLNPGGQIRSFEGTFSQLDENGLPQRVFDVETGVIDHAVARTWRNFDISLRLLNDWDELEDVLTGKIRIYAGEMDNFYLEGAVERFKGLAEAAGLLEHMVVEVVPGMGHSLHGAGYQDMLATIARRVEEMPPAIPEPEKMPWEDD</sequence>
<feature type="region of interest" description="Disordered" evidence="1">
    <location>
        <begin position="155"/>
        <end position="174"/>
    </location>
</feature>
<dbReference type="AlphaFoldDB" id="A0A518CW28"/>
<dbReference type="Proteomes" id="UP000319342">
    <property type="component" value="Chromosome"/>
</dbReference>
<protein>
    <submittedName>
        <fullName evidence="2">Esterase</fullName>
    </submittedName>
</protein>